<reference evidence="2" key="1">
    <citation type="submission" date="2014-11" db="EMBL/GenBank/DDBJ databases">
        <authorList>
            <person name="Amaro Gonzalez C."/>
        </authorList>
    </citation>
    <scope>NUCLEOTIDE SEQUENCE</scope>
</reference>
<organism evidence="2">
    <name type="scientific">Anguilla anguilla</name>
    <name type="common">European freshwater eel</name>
    <name type="synonym">Muraena anguilla</name>
    <dbReference type="NCBI Taxonomy" id="7936"/>
    <lineage>
        <taxon>Eukaryota</taxon>
        <taxon>Metazoa</taxon>
        <taxon>Chordata</taxon>
        <taxon>Craniata</taxon>
        <taxon>Vertebrata</taxon>
        <taxon>Euteleostomi</taxon>
        <taxon>Actinopterygii</taxon>
        <taxon>Neopterygii</taxon>
        <taxon>Teleostei</taxon>
        <taxon>Anguilliformes</taxon>
        <taxon>Anguillidae</taxon>
        <taxon>Anguilla</taxon>
    </lineage>
</organism>
<dbReference type="AlphaFoldDB" id="A0A0E9W971"/>
<reference evidence="2" key="2">
    <citation type="journal article" date="2015" name="Fish Shellfish Immunol.">
        <title>Early steps in the European eel (Anguilla anguilla)-Vibrio vulnificus interaction in the gills: Role of the RtxA13 toxin.</title>
        <authorList>
            <person name="Callol A."/>
            <person name="Pajuelo D."/>
            <person name="Ebbesson L."/>
            <person name="Teles M."/>
            <person name="MacKenzie S."/>
            <person name="Amaro C."/>
        </authorList>
    </citation>
    <scope>NUCLEOTIDE SEQUENCE</scope>
</reference>
<protein>
    <submittedName>
        <fullName evidence="2">Uncharacterized protein</fullName>
    </submittedName>
</protein>
<name>A0A0E9W971_ANGAN</name>
<feature type="region of interest" description="Disordered" evidence="1">
    <location>
        <begin position="11"/>
        <end position="31"/>
    </location>
</feature>
<proteinExistence type="predicted"/>
<evidence type="ECO:0000256" key="1">
    <source>
        <dbReference type="SAM" id="MobiDB-lite"/>
    </source>
</evidence>
<sequence>MNWCCPLAPPTGATHWHSTSRLSRLASPSMA</sequence>
<evidence type="ECO:0000313" key="2">
    <source>
        <dbReference type="EMBL" id="JAH86831.1"/>
    </source>
</evidence>
<dbReference type="EMBL" id="GBXM01021746">
    <property type="protein sequence ID" value="JAH86831.1"/>
    <property type="molecule type" value="Transcribed_RNA"/>
</dbReference>
<accession>A0A0E9W971</accession>